<comment type="caution">
    <text evidence="1">The sequence shown here is derived from an EMBL/GenBank/DDBJ whole genome shotgun (WGS) entry which is preliminary data.</text>
</comment>
<evidence type="ECO:0000313" key="1">
    <source>
        <dbReference type="EMBL" id="KAG0412027.1"/>
    </source>
</evidence>
<protein>
    <submittedName>
        <fullName evidence="1">Uncharacterized protein</fullName>
    </submittedName>
</protein>
<evidence type="ECO:0000313" key="2">
    <source>
        <dbReference type="Proteomes" id="UP000805193"/>
    </source>
</evidence>
<reference evidence="1 2" key="1">
    <citation type="journal article" date="2020" name="Cell">
        <title>Large-Scale Comparative Analyses of Tick Genomes Elucidate Their Genetic Diversity and Vector Capacities.</title>
        <authorList>
            <consortium name="Tick Genome and Microbiome Consortium (TIGMIC)"/>
            <person name="Jia N."/>
            <person name="Wang J."/>
            <person name="Shi W."/>
            <person name="Du L."/>
            <person name="Sun Y."/>
            <person name="Zhan W."/>
            <person name="Jiang J.F."/>
            <person name="Wang Q."/>
            <person name="Zhang B."/>
            <person name="Ji P."/>
            <person name="Bell-Sakyi L."/>
            <person name="Cui X.M."/>
            <person name="Yuan T.T."/>
            <person name="Jiang B.G."/>
            <person name="Yang W.F."/>
            <person name="Lam T.T."/>
            <person name="Chang Q.C."/>
            <person name="Ding S.J."/>
            <person name="Wang X.J."/>
            <person name="Zhu J.G."/>
            <person name="Ruan X.D."/>
            <person name="Zhao L."/>
            <person name="Wei J.T."/>
            <person name="Ye R.Z."/>
            <person name="Que T.C."/>
            <person name="Du C.H."/>
            <person name="Zhou Y.H."/>
            <person name="Cheng J.X."/>
            <person name="Dai P.F."/>
            <person name="Guo W.B."/>
            <person name="Han X.H."/>
            <person name="Huang E.J."/>
            <person name="Li L.F."/>
            <person name="Wei W."/>
            <person name="Gao Y.C."/>
            <person name="Liu J.Z."/>
            <person name="Shao H.Z."/>
            <person name="Wang X."/>
            <person name="Wang C.C."/>
            <person name="Yang T.C."/>
            <person name="Huo Q.B."/>
            <person name="Li W."/>
            <person name="Chen H.Y."/>
            <person name="Chen S.E."/>
            <person name="Zhou L.G."/>
            <person name="Ni X.B."/>
            <person name="Tian J.H."/>
            <person name="Sheng Y."/>
            <person name="Liu T."/>
            <person name="Pan Y.S."/>
            <person name="Xia L.Y."/>
            <person name="Li J."/>
            <person name="Zhao F."/>
            <person name="Cao W.C."/>
        </authorList>
    </citation>
    <scope>NUCLEOTIDE SEQUENCE [LARGE SCALE GENOMIC DNA]</scope>
    <source>
        <strain evidence="1">Iper-2018</strain>
    </source>
</reference>
<proteinExistence type="predicted"/>
<dbReference type="EMBL" id="JABSTQ010011381">
    <property type="protein sequence ID" value="KAG0412027.1"/>
    <property type="molecule type" value="Genomic_DNA"/>
</dbReference>
<keyword evidence="2" id="KW-1185">Reference proteome</keyword>
<organism evidence="1 2">
    <name type="scientific">Ixodes persulcatus</name>
    <name type="common">Taiga tick</name>
    <dbReference type="NCBI Taxonomy" id="34615"/>
    <lineage>
        <taxon>Eukaryota</taxon>
        <taxon>Metazoa</taxon>
        <taxon>Ecdysozoa</taxon>
        <taxon>Arthropoda</taxon>
        <taxon>Chelicerata</taxon>
        <taxon>Arachnida</taxon>
        <taxon>Acari</taxon>
        <taxon>Parasitiformes</taxon>
        <taxon>Ixodida</taxon>
        <taxon>Ixodoidea</taxon>
        <taxon>Ixodidae</taxon>
        <taxon>Ixodinae</taxon>
        <taxon>Ixodes</taxon>
    </lineage>
</organism>
<accession>A0AC60NXY4</accession>
<dbReference type="Proteomes" id="UP000805193">
    <property type="component" value="Unassembled WGS sequence"/>
</dbReference>
<sequence length="133" mass="14540">MDGPNVNLKFLRSLKEELRASDTNHQILDIGSCGLHVVNGAFKAGHAATHWDLVVVVKKDILQAANTSSKLLRIDLEKPDNFIAAAAFDIGFAAKNELRKIQKPSQLTVFPKSDGKVTFEVQVDKRCKLLGSG</sequence>
<name>A0AC60NXY4_IXOPE</name>
<gene>
    <name evidence="1" type="ORF">HPB47_010844</name>
</gene>